<dbReference type="AlphaFoldDB" id="A0AAV5AC74"/>
<dbReference type="Proteomes" id="UP001050691">
    <property type="component" value="Unassembled WGS sequence"/>
</dbReference>
<protein>
    <recommendedName>
        <fullName evidence="3">F-box domain-containing protein</fullName>
    </recommendedName>
</protein>
<name>A0AAV5AC74_9AGAM</name>
<organism evidence="1 2">
    <name type="scientific">Clathrus columnatus</name>
    <dbReference type="NCBI Taxonomy" id="1419009"/>
    <lineage>
        <taxon>Eukaryota</taxon>
        <taxon>Fungi</taxon>
        <taxon>Dikarya</taxon>
        <taxon>Basidiomycota</taxon>
        <taxon>Agaricomycotina</taxon>
        <taxon>Agaricomycetes</taxon>
        <taxon>Phallomycetidae</taxon>
        <taxon>Phallales</taxon>
        <taxon>Clathraceae</taxon>
        <taxon>Clathrus</taxon>
    </lineage>
</organism>
<accession>A0AAV5AC74</accession>
<evidence type="ECO:0000313" key="1">
    <source>
        <dbReference type="EMBL" id="GJJ10748.1"/>
    </source>
</evidence>
<sequence>MRLPVELLDTIADNLTETADLRSLGLTCKYLAKSVLREKLFYHTISGSLDHSDLWIFLIMNPDISRHIRRLQVTKEDTSPNCKMRLQVDLCKNHPYSRPKNVLPLLWSYQLFARALFQMVNLKAFEWPLSRTPVFDANSDLGKDYPNLRILKRIFNAPIRISILTDDSYVSIFDIPVGHLYHIIIISMFLLNLIKCIDLTFDQLHQPIHHRPTG</sequence>
<reference evidence="1" key="1">
    <citation type="submission" date="2021-10" db="EMBL/GenBank/DDBJ databases">
        <title>De novo Genome Assembly of Clathrus columnatus (Basidiomycota, Fungi) Using Illumina and Nanopore Sequence Data.</title>
        <authorList>
            <person name="Ogiso-Tanaka E."/>
            <person name="Itagaki H."/>
            <person name="Hosoya T."/>
            <person name="Hosaka K."/>
        </authorList>
    </citation>
    <scope>NUCLEOTIDE SEQUENCE</scope>
    <source>
        <strain evidence="1">MO-923</strain>
    </source>
</reference>
<gene>
    <name evidence="1" type="ORF">Clacol_004975</name>
</gene>
<proteinExistence type="predicted"/>
<evidence type="ECO:0000313" key="2">
    <source>
        <dbReference type="Proteomes" id="UP001050691"/>
    </source>
</evidence>
<evidence type="ECO:0008006" key="3">
    <source>
        <dbReference type="Google" id="ProtNLM"/>
    </source>
</evidence>
<keyword evidence="2" id="KW-1185">Reference proteome</keyword>
<comment type="caution">
    <text evidence="1">The sequence shown here is derived from an EMBL/GenBank/DDBJ whole genome shotgun (WGS) entry which is preliminary data.</text>
</comment>
<dbReference type="EMBL" id="BPWL01000005">
    <property type="protein sequence ID" value="GJJ10748.1"/>
    <property type="molecule type" value="Genomic_DNA"/>
</dbReference>